<dbReference type="AlphaFoldDB" id="A0AAV2PM52"/>
<name>A0AAV2PM52_MEGNR</name>
<comment type="caution">
    <text evidence="1">The sequence shown here is derived from an EMBL/GenBank/DDBJ whole genome shotgun (WGS) entry which is preliminary data.</text>
</comment>
<evidence type="ECO:0000313" key="2">
    <source>
        <dbReference type="Proteomes" id="UP001497623"/>
    </source>
</evidence>
<sequence length="151" mass="17069">MSDKLEEILAKMAEQSLEQQAQILQQQSQIAGLIDAIKIMPGVQNPVAVQVQPAAIDPIIARADKIQRLSMSMRKSNRLKVFKASNDSDIRMVIKKFEGELETLKQMVGIVDDLTDVEYVPIFRAILDFTVLERVEQVFKKDIGNIKTWGQ</sequence>
<reference evidence="1 2" key="1">
    <citation type="submission" date="2024-05" db="EMBL/GenBank/DDBJ databases">
        <authorList>
            <person name="Wallberg A."/>
        </authorList>
    </citation>
    <scope>NUCLEOTIDE SEQUENCE [LARGE SCALE GENOMIC DNA]</scope>
</reference>
<gene>
    <name evidence="1" type="ORF">MNOR_LOCUS2172</name>
</gene>
<accession>A0AAV2PM52</accession>
<keyword evidence="2" id="KW-1185">Reference proteome</keyword>
<dbReference type="EMBL" id="CAXKWB010000637">
    <property type="protein sequence ID" value="CAL4061488.1"/>
    <property type="molecule type" value="Genomic_DNA"/>
</dbReference>
<organism evidence="1 2">
    <name type="scientific">Meganyctiphanes norvegica</name>
    <name type="common">Northern krill</name>
    <name type="synonym">Thysanopoda norvegica</name>
    <dbReference type="NCBI Taxonomy" id="48144"/>
    <lineage>
        <taxon>Eukaryota</taxon>
        <taxon>Metazoa</taxon>
        <taxon>Ecdysozoa</taxon>
        <taxon>Arthropoda</taxon>
        <taxon>Crustacea</taxon>
        <taxon>Multicrustacea</taxon>
        <taxon>Malacostraca</taxon>
        <taxon>Eumalacostraca</taxon>
        <taxon>Eucarida</taxon>
        <taxon>Euphausiacea</taxon>
        <taxon>Euphausiidae</taxon>
        <taxon>Meganyctiphanes</taxon>
    </lineage>
</organism>
<dbReference type="Proteomes" id="UP001497623">
    <property type="component" value="Unassembled WGS sequence"/>
</dbReference>
<proteinExistence type="predicted"/>
<protein>
    <submittedName>
        <fullName evidence="1">Uncharacterized protein</fullName>
    </submittedName>
</protein>
<evidence type="ECO:0000313" key="1">
    <source>
        <dbReference type="EMBL" id="CAL4061488.1"/>
    </source>
</evidence>